<evidence type="ECO:0000256" key="1">
    <source>
        <dbReference type="SAM" id="Phobius"/>
    </source>
</evidence>
<gene>
    <name evidence="2" type="primary">gspH</name>
    <name evidence="2" type="ORF">FDT80_13705</name>
</gene>
<comment type="caution">
    <text evidence="2">The sequence shown here is derived from an EMBL/GenBank/DDBJ whole genome shotgun (WGS) entry which is preliminary data.</text>
</comment>
<sequence>MARAPISPPTVASSPGARNMVMPPAIRTRDAGLTLVEVLVVLVIIGTLTGAAALSFGARGGATDVAQQAELLAARIGRAAQDALIADRAARMEWDSDGYRFAIWDGAAWQDHPDAVLAPAYGLAGAVSLGTAGAARGTVRFDADMTPPAGRALRLRLSRGDARRVVVFDGITARVAEEET</sequence>
<dbReference type="InterPro" id="IPR012902">
    <property type="entry name" value="N_methyl_site"/>
</dbReference>
<proteinExistence type="predicted"/>
<evidence type="ECO:0000313" key="3">
    <source>
        <dbReference type="Proteomes" id="UP000309550"/>
    </source>
</evidence>
<dbReference type="Pfam" id="PF07963">
    <property type="entry name" value="N_methyl"/>
    <property type="match status" value="1"/>
</dbReference>
<organism evidence="2 3">
    <name type="scientific">Sulfitobacter sabulilitoris</name>
    <dbReference type="NCBI Taxonomy" id="2562655"/>
    <lineage>
        <taxon>Bacteria</taxon>
        <taxon>Pseudomonadati</taxon>
        <taxon>Pseudomonadota</taxon>
        <taxon>Alphaproteobacteria</taxon>
        <taxon>Rhodobacterales</taxon>
        <taxon>Roseobacteraceae</taxon>
        <taxon>Sulfitobacter</taxon>
    </lineage>
</organism>
<dbReference type="PROSITE" id="PS00409">
    <property type="entry name" value="PROKAR_NTER_METHYL"/>
    <property type="match status" value="1"/>
</dbReference>
<keyword evidence="1" id="KW-1133">Transmembrane helix</keyword>
<keyword evidence="1" id="KW-0812">Transmembrane</keyword>
<protein>
    <submittedName>
        <fullName evidence="2">Type II secretion system protein GspH</fullName>
    </submittedName>
</protein>
<dbReference type="AlphaFoldDB" id="A0A5S3PD61"/>
<dbReference type="OrthoDB" id="7727770at2"/>
<dbReference type="Proteomes" id="UP000309550">
    <property type="component" value="Unassembled WGS sequence"/>
</dbReference>
<dbReference type="SUPFAM" id="SSF54523">
    <property type="entry name" value="Pili subunits"/>
    <property type="match status" value="1"/>
</dbReference>
<evidence type="ECO:0000313" key="2">
    <source>
        <dbReference type="EMBL" id="TMM51797.1"/>
    </source>
</evidence>
<accession>A0A5S3PD61</accession>
<keyword evidence="1" id="KW-0472">Membrane</keyword>
<dbReference type="NCBIfam" id="TIGR02532">
    <property type="entry name" value="IV_pilin_GFxxxE"/>
    <property type="match status" value="1"/>
</dbReference>
<feature type="transmembrane region" description="Helical" evidence="1">
    <location>
        <begin position="31"/>
        <end position="54"/>
    </location>
</feature>
<dbReference type="InterPro" id="IPR045584">
    <property type="entry name" value="Pilin-like"/>
</dbReference>
<keyword evidence="3" id="KW-1185">Reference proteome</keyword>
<name>A0A5S3PD61_9RHOB</name>
<dbReference type="Gene3D" id="3.55.40.10">
    <property type="entry name" value="minor pseudopilin epsh domain"/>
    <property type="match status" value="1"/>
</dbReference>
<dbReference type="EMBL" id="VANS01000003">
    <property type="protein sequence ID" value="TMM51797.1"/>
    <property type="molecule type" value="Genomic_DNA"/>
</dbReference>
<reference evidence="2 3" key="1">
    <citation type="submission" date="2019-05" db="EMBL/GenBank/DDBJ databases">
        <title>Sulfitobacter sabulilitoris sp. nov., isolated from a marine sand.</title>
        <authorList>
            <person name="Yoon J.-H."/>
        </authorList>
    </citation>
    <scope>NUCLEOTIDE SEQUENCE [LARGE SCALE GENOMIC DNA]</scope>
    <source>
        <strain evidence="2 3">HSMS-29</strain>
    </source>
</reference>